<dbReference type="GO" id="GO:0006412">
    <property type="term" value="P:translation"/>
    <property type="evidence" value="ECO:0007669"/>
    <property type="project" value="UniProtKB-UniRule"/>
</dbReference>
<reference evidence="8 9" key="1">
    <citation type="submission" date="2017-09" db="EMBL/GenBank/DDBJ databases">
        <title>Depth-based differentiation of microbial function through sediment-hosted aquifers and enrichment of novel symbionts in the deep terrestrial subsurface.</title>
        <authorList>
            <person name="Probst A.J."/>
            <person name="Ladd B."/>
            <person name="Jarett J.K."/>
            <person name="Geller-Mcgrath D.E."/>
            <person name="Sieber C.M."/>
            <person name="Emerson J.B."/>
            <person name="Anantharaman K."/>
            <person name="Thomas B.C."/>
            <person name="Malmstrom R."/>
            <person name="Stieglmeier M."/>
            <person name="Klingl A."/>
            <person name="Woyke T."/>
            <person name="Ryan C.M."/>
            <person name="Banfield J.F."/>
        </authorList>
    </citation>
    <scope>NUCLEOTIDE SEQUENCE [LARGE SCALE GENOMIC DNA]</scope>
    <source>
        <strain evidence="8">CG11_big_fil_rev_8_21_14_0_20_35_14</strain>
    </source>
</reference>
<evidence type="ECO:0000256" key="6">
    <source>
        <dbReference type="RuleBase" id="RU003477"/>
    </source>
</evidence>
<organism evidence="8 9">
    <name type="scientific">Candidatus Liptonbacteria bacterium CG11_big_fil_rev_8_21_14_0_20_35_14</name>
    <dbReference type="NCBI Taxonomy" id="1974634"/>
    <lineage>
        <taxon>Bacteria</taxon>
        <taxon>Candidatus Liptoniibacteriota</taxon>
    </lineage>
</organism>
<evidence type="ECO:0000256" key="3">
    <source>
        <dbReference type="ARBA" id="ARBA00023274"/>
    </source>
</evidence>
<comment type="subunit">
    <text evidence="5">Part of the 50S ribosomal subunit.</text>
</comment>
<comment type="function">
    <text evidence="5">One of two assembly initiator proteins, it binds directly to the 5'-end of the 23S rRNA, where it nucleates assembly of the 50S subunit.</text>
</comment>
<feature type="domain" description="KOW" evidence="7">
    <location>
        <begin position="2"/>
        <end position="29"/>
    </location>
</feature>
<dbReference type="Pfam" id="PF17136">
    <property type="entry name" value="ribosomal_L24"/>
    <property type="match status" value="1"/>
</dbReference>
<keyword evidence="3 5" id="KW-0687">Ribonucleoprotein</keyword>
<dbReference type="CDD" id="cd06089">
    <property type="entry name" value="KOW_RPL26"/>
    <property type="match status" value="1"/>
</dbReference>
<dbReference type="GO" id="GO:1990904">
    <property type="term" value="C:ribonucleoprotein complex"/>
    <property type="evidence" value="ECO:0007669"/>
    <property type="project" value="UniProtKB-KW"/>
</dbReference>
<comment type="function">
    <text evidence="5">One of the proteins that surrounds the polypeptide exit tunnel on the outside of the subunit.</text>
</comment>
<dbReference type="HAMAP" id="MF_01326_B">
    <property type="entry name" value="Ribosomal_uL24_B"/>
    <property type="match status" value="1"/>
</dbReference>
<evidence type="ECO:0000313" key="9">
    <source>
        <dbReference type="Proteomes" id="UP000229893"/>
    </source>
</evidence>
<dbReference type="NCBIfam" id="TIGR01079">
    <property type="entry name" value="rplX_bact"/>
    <property type="match status" value="1"/>
</dbReference>
<evidence type="ECO:0000256" key="2">
    <source>
        <dbReference type="ARBA" id="ARBA00022980"/>
    </source>
</evidence>
<dbReference type="AlphaFoldDB" id="A0A2H0N863"/>
<comment type="caution">
    <text evidence="8">The sequence shown here is derived from an EMBL/GenBank/DDBJ whole genome shotgun (WGS) entry which is preliminary data.</text>
</comment>
<keyword evidence="5" id="KW-0694">RNA-binding</keyword>
<dbReference type="EMBL" id="PCWO01000015">
    <property type="protein sequence ID" value="PIR05083.1"/>
    <property type="molecule type" value="Genomic_DNA"/>
</dbReference>
<evidence type="ECO:0000313" key="8">
    <source>
        <dbReference type="EMBL" id="PIR05083.1"/>
    </source>
</evidence>
<dbReference type="Pfam" id="PF00467">
    <property type="entry name" value="KOW"/>
    <property type="match status" value="1"/>
</dbReference>
<dbReference type="PROSITE" id="PS01108">
    <property type="entry name" value="RIBOSOMAL_L24"/>
    <property type="match status" value="1"/>
</dbReference>
<accession>A0A2H0N863</accession>
<dbReference type="InterPro" id="IPR003256">
    <property type="entry name" value="Ribosomal_uL24"/>
</dbReference>
<dbReference type="GO" id="GO:0005840">
    <property type="term" value="C:ribosome"/>
    <property type="evidence" value="ECO:0007669"/>
    <property type="project" value="UniProtKB-KW"/>
</dbReference>
<evidence type="ECO:0000256" key="4">
    <source>
        <dbReference type="ARBA" id="ARBA00035206"/>
    </source>
</evidence>
<dbReference type="InterPro" id="IPR005825">
    <property type="entry name" value="Ribosomal_uL24_CS"/>
</dbReference>
<evidence type="ECO:0000259" key="7">
    <source>
        <dbReference type="SMART" id="SM00739"/>
    </source>
</evidence>
<dbReference type="InterPro" id="IPR041988">
    <property type="entry name" value="Ribosomal_uL24_KOW"/>
</dbReference>
<dbReference type="Proteomes" id="UP000229893">
    <property type="component" value="Unassembled WGS sequence"/>
</dbReference>
<dbReference type="GO" id="GO:0019843">
    <property type="term" value="F:rRNA binding"/>
    <property type="evidence" value="ECO:0007669"/>
    <property type="project" value="UniProtKB-UniRule"/>
</dbReference>
<comment type="similarity">
    <text evidence="1 5 6">Belongs to the universal ribosomal protein uL24 family.</text>
</comment>
<dbReference type="GO" id="GO:0003735">
    <property type="term" value="F:structural constituent of ribosome"/>
    <property type="evidence" value="ECO:0007669"/>
    <property type="project" value="InterPro"/>
</dbReference>
<proteinExistence type="inferred from homology"/>
<gene>
    <name evidence="5" type="primary">rplX</name>
    <name evidence="8" type="ORF">COV57_00985</name>
</gene>
<dbReference type="SUPFAM" id="SSF50104">
    <property type="entry name" value="Translation proteins SH3-like domain"/>
    <property type="match status" value="1"/>
</dbReference>
<name>A0A2H0N863_9BACT</name>
<evidence type="ECO:0000256" key="5">
    <source>
        <dbReference type="HAMAP-Rule" id="MF_01326"/>
    </source>
</evidence>
<keyword evidence="5" id="KW-0699">rRNA-binding</keyword>
<dbReference type="PANTHER" id="PTHR12903">
    <property type="entry name" value="MITOCHONDRIAL RIBOSOMAL PROTEIN L24"/>
    <property type="match status" value="1"/>
</dbReference>
<sequence>MIIKKGDNIKIMAGKDKGKTGNVIEVDSKLGRVLIEKLNLMKKHVRPKKQGQAGQIIEAPRKIDISNVMIVCGQCKKASRISLKRDNDKKVRICKKCQATI</sequence>
<evidence type="ECO:0000256" key="1">
    <source>
        <dbReference type="ARBA" id="ARBA00010618"/>
    </source>
</evidence>
<dbReference type="InterPro" id="IPR005824">
    <property type="entry name" value="KOW"/>
</dbReference>
<dbReference type="InterPro" id="IPR057264">
    <property type="entry name" value="Ribosomal_uL24_C"/>
</dbReference>
<dbReference type="InterPro" id="IPR008991">
    <property type="entry name" value="Translation_prot_SH3-like_sf"/>
</dbReference>
<dbReference type="SMART" id="SM00739">
    <property type="entry name" value="KOW"/>
    <property type="match status" value="1"/>
</dbReference>
<dbReference type="Gene3D" id="2.30.30.30">
    <property type="match status" value="1"/>
</dbReference>
<dbReference type="InterPro" id="IPR014722">
    <property type="entry name" value="Rib_uL2_dom2"/>
</dbReference>
<protein>
    <recommendedName>
        <fullName evidence="4 5">Large ribosomal subunit protein uL24</fullName>
    </recommendedName>
</protein>
<keyword evidence="2 5" id="KW-0689">Ribosomal protein</keyword>